<keyword evidence="3" id="KW-1185">Reference proteome</keyword>
<dbReference type="EMBL" id="MOOB01000046">
    <property type="protein sequence ID" value="OQE80485.1"/>
    <property type="molecule type" value="Genomic_DNA"/>
</dbReference>
<evidence type="ECO:0000313" key="3">
    <source>
        <dbReference type="Proteomes" id="UP000191691"/>
    </source>
</evidence>
<feature type="region of interest" description="Disordered" evidence="1">
    <location>
        <begin position="220"/>
        <end position="247"/>
    </location>
</feature>
<proteinExistence type="predicted"/>
<evidence type="ECO:0000313" key="2">
    <source>
        <dbReference type="EMBL" id="OQE80485.1"/>
    </source>
</evidence>
<dbReference type="Proteomes" id="UP000191691">
    <property type="component" value="Unassembled WGS sequence"/>
</dbReference>
<organism evidence="2 3">
    <name type="scientific">Penicillium nalgiovense</name>
    <dbReference type="NCBI Taxonomy" id="60175"/>
    <lineage>
        <taxon>Eukaryota</taxon>
        <taxon>Fungi</taxon>
        <taxon>Dikarya</taxon>
        <taxon>Ascomycota</taxon>
        <taxon>Pezizomycotina</taxon>
        <taxon>Eurotiomycetes</taxon>
        <taxon>Eurotiomycetidae</taxon>
        <taxon>Eurotiales</taxon>
        <taxon>Aspergillaceae</taxon>
        <taxon>Penicillium</taxon>
    </lineage>
</organism>
<reference evidence="3" key="1">
    <citation type="journal article" date="2017" name="Nat. Microbiol.">
        <title>Global analysis of biosynthetic gene clusters reveals vast potential of secondary metabolite production in Penicillium species.</title>
        <authorList>
            <person name="Nielsen J.C."/>
            <person name="Grijseels S."/>
            <person name="Prigent S."/>
            <person name="Ji B."/>
            <person name="Dainat J."/>
            <person name="Nielsen K.F."/>
            <person name="Frisvad J.C."/>
            <person name="Workman M."/>
            <person name="Nielsen J."/>
        </authorList>
    </citation>
    <scope>NUCLEOTIDE SEQUENCE [LARGE SCALE GENOMIC DNA]</scope>
    <source>
        <strain evidence="3">IBT 13039</strain>
    </source>
</reference>
<name>A0A1V6XZD9_PENNA</name>
<protein>
    <recommendedName>
        <fullName evidence="4">Fucose-specific lectin</fullName>
    </recommendedName>
</protein>
<gene>
    <name evidence="2" type="ORF">PENNAL_c0046G00107</name>
</gene>
<dbReference type="SUPFAM" id="SSF89372">
    <property type="entry name" value="Fucose-specific lectin"/>
    <property type="match status" value="2"/>
</dbReference>
<comment type="caution">
    <text evidence="2">The sequence shown here is derived from an EMBL/GenBank/DDBJ whole genome shotgun (WGS) entry which is preliminary data.</text>
</comment>
<accession>A0A1V6XZD9</accession>
<dbReference type="AlphaFoldDB" id="A0A1V6XZD9"/>
<sequence>MHVMGFLRYVLFVEPPVRTAPPRLGSKKIRTANGDDFDSVTLNLLRTVMTDEDIVNYGHLYTEACSQNAGLPGIPRAAVIGLAPEILSYPGNQVTSFPTSCNSDQSNVWKGFQTGVVLYTAPEEKFIAVEDGATVLELGTTERLDFGSTPAKEDRPRPIRIALRCSEGEEDTQWGIKAGSDHNPLRGYGNISARGQNTVCIDQEAEWGLELHVQEFNGNGNGNKGEWDSTRWSKGTSSWEPPRPMAGHQTTTQIAAAVIKETLYIAFRNLKGDLCIISTTDLESWTRPQHLGDVKTACSPTVGFNGRDFLAAYRGSDDQIFLNPNNPDGSWNTWVPVPGALSVAAPTLMWFDGAMNLIYVGQDQRVCLRRRPPGHTEWSAPFVFEAVRTCTTCKVASFGTYLMLGVRGLDERGTVQLVKYTPGRYSVQQLDGCHSIGPLGLCNWDGKFWVTYSYMDS</sequence>
<evidence type="ECO:0008006" key="4">
    <source>
        <dbReference type="Google" id="ProtNLM"/>
    </source>
</evidence>
<evidence type="ECO:0000256" key="1">
    <source>
        <dbReference type="SAM" id="MobiDB-lite"/>
    </source>
</evidence>